<evidence type="ECO:0000256" key="4">
    <source>
        <dbReference type="SAM" id="SignalP"/>
    </source>
</evidence>
<dbReference type="AlphaFoldDB" id="A0AAD4LSL1"/>
<feature type="chain" id="PRO_5042160239" description="Blue (type 1) copper domain-containing protein" evidence="4">
    <location>
        <begin position="19"/>
        <end position="233"/>
    </location>
</feature>
<evidence type="ECO:0000256" key="1">
    <source>
        <dbReference type="ARBA" id="ARBA00022723"/>
    </source>
</evidence>
<organism evidence="6 7">
    <name type="scientific">Lactarius akahatsu</name>
    <dbReference type="NCBI Taxonomy" id="416441"/>
    <lineage>
        <taxon>Eukaryota</taxon>
        <taxon>Fungi</taxon>
        <taxon>Dikarya</taxon>
        <taxon>Basidiomycota</taxon>
        <taxon>Agaricomycotina</taxon>
        <taxon>Agaricomycetes</taxon>
        <taxon>Russulales</taxon>
        <taxon>Russulaceae</taxon>
        <taxon>Lactarius</taxon>
    </lineage>
</organism>
<evidence type="ECO:0000313" key="7">
    <source>
        <dbReference type="Proteomes" id="UP001201163"/>
    </source>
</evidence>
<dbReference type="Proteomes" id="UP001201163">
    <property type="component" value="Unassembled WGS sequence"/>
</dbReference>
<comment type="caution">
    <text evidence="6">The sequence shown here is derived from an EMBL/GenBank/DDBJ whole genome shotgun (WGS) entry which is preliminary data.</text>
</comment>
<dbReference type="GO" id="GO:0005507">
    <property type="term" value="F:copper ion binding"/>
    <property type="evidence" value="ECO:0007669"/>
    <property type="project" value="InterPro"/>
</dbReference>
<feature type="signal peptide" evidence="4">
    <location>
        <begin position="1"/>
        <end position="18"/>
    </location>
</feature>
<keyword evidence="7" id="KW-1185">Reference proteome</keyword>
<keyword evidence="4" id="KW-0732">Signal</keyword>
<gene>
    <name evidence="6" type="ORF">EDB92DRAFT_1828354</name>
</gene>
<feature type="region of interest" description="Disordered" evidence="3">
    <location>
        <begin position="23"/>
        <end position="50"/>
    </location>
</feature>
<evidence type="ECO:0000259" key="5">
    <source>
        <dbReference type="Pfam" id="PF00127"/>
    </source>
</evidence>
<proteinExistence type="predicted"/>
<feature type="domain" description="Blue (type 1) copper" evidence="5">
    <location>
        <begin position="56"/>
        <end position="148"/>
    </location>
</feature>
<evidence type="ECO:0000313" key="6">
    <source>
        <dbReference type="EMBL" id="KAH9001709.1"/>
    </source>
</evidence>
<dbReference type="InterPro" id="IPR000923">
    <property type="entry name" value="BlueCu_1"/>
</dbReference>
<dbReference type="InterPro" id="IPR008972">
    <property type="entry name" value="Cupredoxin"/>
</dbReference>
<protein>
    <recommendedName>
        <fullName evidence="5">Blue (type 1) copper domain-containing protein</fullName>
    </recommendedName>
</protein>
<dbReference type="CDD" id="cd00920">
    <property type="entry name" value="Cupredoxin"/>
    <property type="match status" value="1"/>
</dbReference>
<accession>A0AAD4LSL1</accession>
<dbReference type="InterPro" id="IPR052953">
    <property type="entry name" value="Ser-rich/MCO-related"/>
</dbReference>
<evidence type="ECO:0000256" key="3">
    <source>
        <dbReference type="SAM" id="MobiDB-lite"/>
    </source>
</evidence>
<feature type="compositionally biased region" description="Low complexity" evidence="3">
    <location>
        <begin position="29"/>
        <end position="49"/>
    </location>
</feature>
<dbReference type="GO" id="GO:0009055">
    <property type="term" value="F:electron transfer activity"/>
    <property type="evidence" value="ECO:0007669"/>
    <property type="project" value="InterPro"/>
</dbReference>
<name>A0AAD4LSL1_9AGAM</name>
<dbReference type="PANTHER" id="PTHR34883:SF15">
    <property type="entry name" value="EXTRACELLULAR SERINE-RICH PROTEIN"/>
    <property type="match status" value="1"/>
</dbReference>
<dbReference type="SUPFAM" id="SSF49503">
    <property type="entry name" value="Cupredoxins"/>
    <property type="match status" value="1"/>
</dbReference>
<reference evidence="6" key="1">
    <citation type="submission" date="2022-01" db="EMBL/GenBank/DDBJ databases">
        <title>Comparative genomics reveals a dynamic genome evolution in the ectomycorrhizal milk-cap (Lactarius) mushrooms.</title>
        <authorList>
            <consortium name="DOE Joint Genome Institute"/>
            <person name="Lebreton A."/>
            <person name="Tang N."/>
            <person name="Kuo A."/>
            <person name="LaButti K."/>
            <person name="Drula E."/>
            <person name="Barry K."/>
            <person name="Clum A."/>
            <person name="Lipzen A."/>
            <person name="Mousain D."/>
            <person name="Ng V."/>
            <person name="Wang R."/>
            <person name="Wang X."/>
            <person name="Dai Y."/>
            <person name="Henrissat B."/>
            <person name="Grigoriev I.V."/>
            <person name="Guerin-Laguette A."/>
            <person name="Yu F."/>
            <person name="Martin F.M."/>
        </authorList>
    </citation>
    <scope>NUCLEOTIDE SEQUENCE</scope>
    <source>
        <strain evidence="6">QP</strain>
    </source>
</reference>
<keyword evidence="2" id="KW-0186">Copper</keyword>
<feature type="non-terminal residue" evidence="6">
    <location>
        <position position="1"/>
    </location>
</feature>
<keyword evidence="1" id="KW-0479">Metal-binding</keyword>
<dbReference type="EMBL" id="JAKELL010000001">
    <property type="protein sequence ID" value="KAH9001709.1"/>
    <property type="molecule type" value="Genomic_DNA"/>
</dbReference>
<evidence type="ECO:0000256" key="2">
    <source>
        <dbReference type="ARBA" id="ARBA00023008"/>
    </source>
</evidence>
<dbReference type="Pfam" id="PF00127">
    <property type="entry name" value="Copper-bind"/>
    <property type="match status" value="1"/>
</dbReference>
<dbReference type="Gene3D" id="2.60.40.420">
    <property type="entry name" value="Cupredoxins - blue copper proteins"/>
    <property type="match status" value="1"/>
</dbReference>
<dbReference type="PANTHER" id="PTHR34883">
    <property type="entry name" value="SERINE-RICH PROTEIN, PUTATIVE-RELATED-RELATED"/>
    <property type="match status" value="1"/>
</dbReference>
<sequence>MKFSLALAVAFLPVIVNAQYGPPDPAPSPSSSSSSAAAVPSAPASSSSSVNVDVGPGGALTFNPSNFTAANGTTVTFFFPQSVPHSVTQSSFANPCTYLAAANGASGGFDSGLQTAKQFTITITNDQQPIWFFCKASKHCGLGMVGSINAPTTGSNTAAAFLAAAKAIGTNEQTVSDNGPVTGGVNAQATATPAATFAASSPASSPSTSKSAADHLVASGVFAFLAAVFGITL</sequence>